<feature type="domain" description="PGG" evidence="2">
    <location>
        <begin position="264"/>
        <end position="375"/>
    </location>
</feature>
<evidence type="ECO:0000313" key="4">
    <source>
        <dbReference type="Proteomes" id="UP001642360"/>
    </source>
</evidence>
<keyword evidence="4" id="KW-1185">Reference proteome</keyword>
<proteinExistence type="predicted"/>
<keyword evidence="1" id="KW-1133">Transmembrane helix</keyword>
<evidence type="ECO:0000313" key="3">
    <source>
        <dbReference type="EMBL" id="CAK9169123.1"/>
    </source>
</evidence>
<dbReference type="Pfam" id="PF13962">
    <property type="entry name" value="PGG"/>
    <property type="match status" value="1"/>
</dbReference>
<gene>
    <name evidence="3" type="ORF">ILEXP_LOCUS38567</name>
</gene>
<dbReference type="PANTHER" id="PTHR24177:SF343">
    <property type="entry name" value="PROTEIN ACCELERATED CELL DEATH 6-LIKE"/>
    <property type="match status" value="1"/>
</dbReference>
<dbReference type="AlphaFoldDB" id="A0ABC8TP03"/>
<feature type="transmembrane region" description="Helical" evidence="1">
    <location>
        <begin position="347"/>
        <end position="372"/>
    </location>
</feature>
<feature type="transmembrane region" description="Helical" evidence="1">
    <location>
        <begin position="384"/>
        <end position="405"/>
    </location>
</feature>
<evidence type="ECO:0000256" key="1">
    <source>
        <dbReference type="SAM" id="Phobius"/>
    </source>
</evidence>
<comment type="caution">
    <text evidence="3">The sequence shown here is derived from an EMBL/GenBank/DDBJ whole genome shotgun (WGS) entry which is preliminary data.</text>
</comment>
<organism evidence="3 4">
    <name type="scientific">Ilex paraguariensis</name>
    <name type="common">yerba mate</name>
    <dbReference type="NCBI Taxonomy" id="185542"/>
    <lineage>
        <taxon>Eukaryota</taxon>
        <taxon>Viridiplantae</taxon>
        <taxon>Streptophyta</taxon>
        <taxon>Embryophyta</taxon>
        <taxon>Tracheophyta</taxon>
        <taxon>Spermatophyta</taxon>
        <taxon>Magnoliopsida</taxon>
        <taxon>eudicotyledons</taxon>
        <taxon>Gunneridae</taxon>
        <taxon>Pentapetalae</taxon>
        <taxon>asterids</taxon>
        <taxon>campanulids</taxon>
        <taxon>Aquifoliales</taxon>
        <taxon>Aquifoliaceae</taxon>
        <taxon>Ilex</taxon>
    </lineage>
</organism>
<dbReference type="EMBL" id="CAUOFW020005247">
    <property type="protein sequence ID" value="CAK9169123.1"/>
    <property type="molecule type" value="Genomic_DNA"/>
</dbReference>
<reference evidence="3 4" key="1">
    <citation type="submission" date="2024-02" db="EMBL/GenBank/DDBJ databases">
        <authorList>
            <person name="Vignale AGUSTIN F."/>
            <person name="Sosa J E."/>
            <person name="Modenutti C."/>
        </authorList>
    </citation>
    <scope>NUCLEOTIDE SEQUENCE [LARGE SCALE GENOMIC DNA]</scope>
</reference>
<feature type="transmembrane region" description="Helical" evidence="1">
    <location>
        <begin position="272"/>
        <end position="294"/>
    </location>
</feature>
<dbReference type="PANTHER" id="PTHR24177">
    <property type="entry name" value="CASKIN"/>
    <property type="match status" value="1"/>
</dbReference>
<feature type="transmembrane region" description="Helical" evidence="1">
    <location>
        <begin position="314"/>
        <end position="335"/>
    </location>
</feature>
<keyword evidence="1" id="KW-0812">Transmembrane</keyword>
<protein>
    <recommendedName>
        <fullName evidence="2">PGG domain-containing protein</fullName>
    </recommendedName>
</protein>
<keyword evidence="1" id="KW-0472">Membrane</keyword>
<sequence length="430" mass="48591">MPQKLAGAIGPTDWNEALDVIVSGSPEQVCLLPNVVCLTIRILESYPDLTDKRDENGMTVLSLLATKSFYFRSKSAYVLKDLSRTPFVLLQMLEVVVYKLIKTRIDEKVSESQVAGDVEDPASDNRVGYWFFGKIYDAKQKHEVVIKLAQKLTEKEHWSHYIYCENIDSAVSSFGISSRKKNKVPNPLIQATTFGILELVMAILQKYPLAAESFDENGRNILHIASVKRDSYPHLHHLRNMDGKTAEELFEENHSSLRDEAEKAAKHVSANLIIAATLICTIIFAALFTVPGGFNQNTGDPMLLFDHRQEMQFFMAYIGLALFFAFLSLTTLLLTQVSRFNTNDFHIAFPVKAIVSTLTIIYSTGLTATAYLQGYILESHPGTFIATFVIFFMFVVWFVFALVMVDTTFSIFDYMYYALLHLIAYKSRGI</sequence>
<accession>A0ABC8TP03</accession>
<name>A0ABC8TP03_9AQUA</name>
<evidence type="ECO:0000259" key="2">
    <source>
        <dbReference type="Pfam" id="PF13962"/>
    </source>
</evidence>
<dbReference type="InterPro" id="IPR026961">
    <property type="entry name" value="PGG_dom"/>
</dbReference>
<dbReference type="Proteomes" id="UP001642360">
    <property type="component" value="Unassembled WGS sequence"/>
</dbReference>